<reference evidence="1 2" key="1">
    <citation type="submission" date="2010-12" db="EMBL/GenBank/DDBJ databases">
        <title>Complete sequence of Bacillus cellulosilyticus DSM 2522.</title>
        <authorList>
            <consortium name="US DOE Joint Genome Institute"/>
            <person name="Lucas S."/>
            <person name="Copeland A."/>
            <person name="Lapidus A."/>
            <person name="Cheng J.-F."/>
            <person name="Bruce D."/>
            <person name="Goodwin L."/>
            <person name="Pitluck S."/>
            <person name="Chertkov O."/>
            <person name="Detter J.C."/>
            <person name="Han C."/>
            <person name="Tapia R."/>
            <person name="Land M."/>
            <person name="Hauser L."/>
            <person name="Jeffries C."/>
            <person name="Kyrpides N."/>
            <person name="Ivanova N."/>
            <person name="Mikhailova N."/>
            <person name="Brumm P."/>
            <person name="Mead D."/>
            <person name="Woyke T."/>
        </authorList>
    </citation>
    <scope>NUCLEOTIDE SEQUENCE [LARGE SCALE GENOMIC DNA]</scope>
    <source>
        <strain evidence="2">ATCC 21833 / DSM 2522 / FERM P-1141 / JCM 9156 / N-4</strain>
    </source>
</reference>
<evidence type="ECO:0000313" key="1">
    <source>
        <dbReference type="EMBL" id="ADU30876.1"/>
    </source>
</evidence>
<dbReference type="EMBL" id="CP002394">
    <property type="protein sequence ID" value="ADU30876.1"/>
    <property type="molecule type" value="Genomic_DNA"/>
</dbReference>
<dbReference type="STRING" id="649639.Bcell_2619"/>
<organism evidence="1 2">
    <name type="scientific">Evansella cellulosilytica (strain ATCC 21833 / DSM 2522 / FERM P-1141 / JCM 9156 / N-4)</name>
    <name type="common">Bacillus cellulosilyticus</name>
    <dbReference type="NCBI Taxonomy" id="649639"/>
    <lineage>
        <taxon>Bacteria</taxon>
        <taxon>Bacillati</taxon>
        <taxon>Bacillota</taxon>
        <taxon>Bacilli</taxon>
        <taxon>Bacillales</taxon>
        <taxon>Bacillaceae</taxon>
        <taxon>Evansella</taxon>
    </lineage>
</organism>
<accession>E6TUI6</accession>
<sequence>MGRVVNMFGKYIEDRVAFNEEKNPDTWNNLTKEEGELLSWFMLEMDKRKNVIDKHGTESFGPFYYYFYMNKLYEKKLLFQIEIGNELFYTIPREMDEYFTTKRYKKITGNTYSFDMRVFLVHLLKHFNEVIHQNGDNREGNDPYHLHTVVHFLKKHDLAVLSEWVRLNPDDFFESITIHYLSHLFNRDDKDAILLFKEMLYGHSFSFYDAINTMDDQNDIVEYPFFINGKPSSCIDSLMEKRKDYDGIVRLNESEFLIPSDAPISLLWSITLFAQIKSIGQMLHVSFSNDSVQQAKKHRVPYSLWDDCLDSLKLESTSEKQSMKQYWEMAHPIVKRDVYIFYEISTKALLHQLKKEVVNEFGAHCVVEHEEGLFILESISEKWERLLKKSSLTFKERLTEEKDNSDNKVFRKVDIEPDEWQEVDRLSAVSFQLMSYKENMMARLIRQSQALKLPILIETSNKEKFIVEVKTLNFQANNANILTYKGYEMSIQQIHRLAIVHPHNQDSTTNIVKK</sequence>
<dbReference type="HOGENOM" id="CLU_529619_0_0_9"/>
<dbReference type="Proteomes" id="UP000001401">
    <property type="component" value="Chromosome"/>
</dbReference>
<name>E6TUI6_EVAC2</name>
<proteinExistence type="predicted"/>
<dbReference type="KEGG" id="bco:Bcell_2619"/>
<protein>
    <submittedName>
        <fullName evidence="1">Uncharacterized protein</fullName>
    </submittedName>
</protein>
<evidence type="ECO:0000313" key="2">
    <source>
        <dbReference type="Proteomes" id="UP000001401"/>
    </source>
</evidence>
<dbReference type="AlphaFoldDB" id="E6TUI6"/>
<keyword evidence="2" id="KW-1185">Reference proteome</keyword>
<gene>
    <name evidence="1" type="ordered locus">Bcell_2619</name>
</gene>